<dbReference type="Gene3D" id="3.30.420.10">
    <property type="entry name" value="Ribonuclease H-like superfamily/Ribonuclease H"/>
    <property type="match status" value="1"/>
</dbReference>
<dbReference type="OrthoDB" id="2290812at2759"/>
<dbReference type="InterPro" id="IPR012337">
    <property type="entry name" value="RNaseH-like_sf"/>
</dbReference>
<dbReference type="GO" id="GO:0003676">
    <property type="term" value="F:nucleic acid binding"/>
    <property type="evidence" value="ECO:0007669"/>
    <property type="project" value="InterPro"/>
</dbReference>
<dbReference type="InterPro" id="IPR036397">
    <property type="entry name" value="RNaseH_sf"/>
</dbReference>
<evidence type="ECO:0000313" key="1">
    <source>
        <dbReference type="EMBL" id="CEP19718.1"/>
    </source>
</evidence>
<proteinExistence type="predicted"/>
<dbReference type="EMBL" id="LN734065">
    <property type="protein sequence ID" value="CEP19718.1"/>
    <property type="molecule type" value="Genomic_DNA"/>
</dbReference>
<dbReference type="Proteomes" id="UP000054107">
    <property type="component" value="Unassembled WGS sequence"/>
</dbReference>
<gene>
    <name evidence="1" type="primary">PARPA_14034.1 scaffold 47516</name>
</gene>
<evidence type="ECO:0008006" key="3">
    <source>
        <dbReference type="Google" id="ProtNLM"/>
    </source>
</evidence>
<evidence type="ECO:0000313" key="2">
    <source>
        <dbReference type="Proteomes" id="UP000054107"/>
    </source>
</evidence>
<reference evidence="1 2" key="1">
    <citation type="submission" date="2014-09" db="EMBL/GenBank/DDBJ databases">
        <authorList>
            <person name="Ellenberger Sabrina"/>
        </authorList>
    </citation>
    <scope>NUCLEOTIDE SEQUENCE [LARGE SCALE GENOMIC DNA]</scope>
    <source>
        <strain evidence="1 2">CBS 412.66</strain>
    </source>
</reference>
<protein>
    <recommendedName>
        <fullName evidence="3">3'-5' exonuclease domain-containing protein</fullName>
    </recommendedName>
</protein>
<name>A0A0B7NWI0_9FUNG</name>
<organism evidence="1 2">
    <name type="scientific">Parasitella parasitica</name>
    <dbReference type="NCBI Taxonomy" id="35722"/>
    <lineage>
        <taxon>Eukaryota</taxon>
        <taxon>Fungi</taxon>
        <taxon>Fungi incertae sedis</taxon>
        <taxon>Mucoromycota</taxon>
        <taxon>Mucoromycotina</taxon>
        <taxon>Mucoromycetes</taxon>
        <taxon>Mucorales</taxon>
        <taxon>Mucorineae</taxon>
        <taxon>Mucoraceae</taxon>
        <taxon>Parasitella</taxon>
    </lineage>
</organism>
<dbReference type="AlphaFoldDB" id="A0A0B7NWI0"/>
<keyword evidence="2" id="KW-1185">Reference proteome</keyword>
<sequence length="124" mass="14203">MLRLPKTPTIRCGNWEAVNLSGEQQKYAALDAWVSLEIYNRAKNLPRVNQKVNRKSLTGTFVAIYATSSKRAAASGYGYICDPSQVEDDKALNLNDDLICQDNHCEDPRHDCRLLHQQRWLHYP</sequence>
<dbReference type="SUPFAM" id="SSF53098">
    <property type="entry name" value="Ribonuclease H-like"/>
    <property type="match status" value="1"/>
</dbReference>
<accession>A0A0B7NWI0</accession>